<comment type="caution">
    <text evidence="2">The sequence shown here is derived from an EMBL/GenBank/DDBJ whole genome shotgun (WGS) entry which is preliminary data.</text>
</comment>
<dbReference type="PANTHER" id="PTHR37734">
    <property type="entry name" value="LARGE RIBOSOMAL RNA SUBUNIT ACCUMULATION PROTEIN YCED HOMOLOG 2, CHLOROPLASTIC"/>
    <property type="match status" value="1"/>
</dbReference>
<proteinExistence type="predicted"/>
<evidence type="ECO:0000256" key="1">
    <source>
        <dbReference type="SAM" id="MobiDB-lite"/>
    </source>
</evidence>
<sequence length="266" mass="29649">MHQDLLTRSLDMATALFHPLALPASTAATKPWGYYATDRYGCGEWRDRRARSLRSIKQIVCSVGKHPPEPHKDFSHLEGKPASRKLPKTKKKKSGGNVQALPVLITVNRSDSKWSDSWNTEQTTTLKDLNLEDISVDSSFQGPGKLPADIVTVELAVQKSGWGFFVQAQVRSTVQQQCSRCFKKYSSPLSGSFQAWLTPTQDMFVHPQGKSEENGDPTVVYFPLGQEVADLTGMVRDTIRLSYNPKAICSEECDKLGPRTWEGKCT</sequence>
<dbReference type="AlphaFoldDB" id="A0A8T0HCT5"/>
<keyword evidence="3" id="KW-1185">Reference proteome</keyword>
<evidence type="ECO:0000313" key="2">
    <source>
        <dbReference type="EMBL" id="KAG0568467.1"/>
    </source>
</evidence>
<dbReference type="Proteomes" id="UP000822688">
    <property type="component" value="Chromosome 6"/>
</dbReference>
<protein>
    <submittedName>
        <fullName evidence="2">Uncharacterized protein</fullName>
    </submittedName>
</protein>
<dbReference type="InterPro" id="IPR044985">
    <property type="entry name" value="YceD_plant"/>
</dbReference>
<evidence type="ECO:0000313" key="3">
    <source>
        <dbReference type="Proteomes" id="UP000822688"/>
    </source>
</evidence>
<name>A0A8T0HCT5_CERPU</name>
<dbReference type="EMBL" id="CM026427">
    <property type="protein sequence ID" value="KAG0568467.1"/>
    <property type="molecule type" value="Genomic_DNA"/>
</dbReference>
<accession>A0A8T0HCT5</accession>
<dbReference type="InterPro" id="IPR003772">
    <property type="entry name" value="YceD"/>
</dbReference>
<dbReference type="PANTHER" id="PTHR37734:SF1">
    <property type="entry name" value="LARGE RIBOSOMAL RNA SUBUNIT ACCUMULATION PROTEIN YCED HOMOLOG 2, CHLOROPLASTIC"/>
    <property type="match status" value="1"/>
</dbReference>
<reference evidence="2 3" key="1">
    <citation type="submission" date="2020-06" db="EMBL/GenBank/DDBJ databases">
        <title>WGS assembly of Ceratodon purpureus strain R40.</title>
        <authorList>
            <person name="Carey S.B."/>
            <person name="Jenkins J."/>
            <person name="Shu S."/>
            <person name="Lovell J.T."/>
            <person name="Sreedasyam A."/>
            <person name="Maumus F."/>
            <person name="Tiley G.P."/>
            <person name="Fernandez-Pozo N."/>
            <person name="Barry K."/>
            <person name="Chen C."/>
            <person name="Wang M."/>
            <person name="Lipzen A."/>
            <person name="Daum C."/>
            <person name="Saski C.A."/>
            <person name="Payton A.C."/>
            <person name="Mcbreen J.C."/>
            <person name="Conrad R.E."/>
            <person name="Kollar L.M."/>
            <person name="Olsson S."/>
            <person name="Huttunen S."/>
            <person name="Landis J.B."/>
            <person name="Wickett N.J."/>
            <person name="Johnson M.G."/>
            <person name="Rensing S.A."/>
            <person name="Grimwood J."/>
            <person name="Schmutz J."/>
            <person name="Mcdaniel S.F."/>
        </authorList>
    </citation>
    <scope>NUCLEOTIDE SEQUENCE [LARGE SCALE GENOMIC DNA]</scope>
    <source>
        <strain evidence="2 3">R40</strain>
    </source>
</reference>
<gene>
    <name evidence="2" type="ORF">KC19_6G021300</name>
</gene>
<feature type="compositionally biased region" description="Basic and acidic residues" evidence="1">
    <location>
        <begin position="66"/>
        <end position="81"/>
    </location>
</feature>
<dbReference type="Pfam" id="PF02620">
    <property type="entry name" value="YceD"/>
    <property type="match status" value="1"/>
</dbReference>
<feature type="compositionally biased region" description="Basic residues" evidence="1">
    <location>
        <begin position="82"/>
        <end position="94"/>
    </location>
</feature>
<organism evidence="2 3">
    <name type="scientific">Ceratodon purpureus</name>
    <name type="common">Fire moss</name>
    <name type="synonym">Dicranum purpureum</name>
    <dbReference type="NCBI Taxonomy" id="3225"/>
    <lineage>
        <taxon>Eukaryota</taxon>
        <taxon>Viridiplantae</taxon>
        <taxon>Streptophyta</taxon>
        <taxon>Embryophyta</taxon>
        <taxon>Bryophyta</taxon>
        <taxon>Bryophytina</taxon>
        <taxon>Bryopsida</taxon>
        <taxon>Dicranidae</taxon>
        <taxon>Pseudoditrichales</taxon>
        <taxon>Ditrichaceae</taxon>
        <taxon>Ceratodon</taxon>
    </lineage>
</organism>
<feature type="region of interest" description="Disordered" evidence="1">
    <location>
        <begin position="65"/>
        <end position="96"/>
    </location>
</feature>